<reference evidence="1" key="1">
    <citation type="journal article" date="2015" name="Nature">
        <title>Complex archaea that bridge the gap between prokaryotes and eukaryotes.</title>
        <authorList>
            <person name="Spang A."/>
            <person name="Saw J.H."/>
            <person name="Jorgensen S.L."/>
            <person name="Zaremba-Niedzwiedzka K."/>
            <person name="Martijn J."/>
            <person name="Lind A.E."/>
            <person name="van Eijk R."/>
            <person name="Schleper C."/>
            <person name="Guy L."/>
            <person name="Ettema T.J."/>
        </authorList>
    </citation>
    <scope>NUCLEOTIDE SEQUENCE</scope>
</reference>
<evidence type="ECO:0000313" key="1">
    <source>
        <dbReference type="EMBL" id="KKN79598.1"/>
    </source>
</evidence>
<dbReference type="AlphaFoldDB" id="A0A0F9WLY1"/>
<proteinExistence type="predicted"/>
<comment type="caution">
    <text evidence="1">The sequence shown here is derived from an EMBL/GenBank/DDBJ whole genome shotgun (WGS) entry which is preliminary data.</text>
</comment>
<gene>
    <name evidence="1" type="ORF">LCGC14_0338020</name>
</gene>
<sequence length="98" mass="11301">MSNTRKEVEKLLKREFIVIEGSGNGVEPKDFRFGALKDVRELIDDLVENQSEIETLISFHMDTRGYTQYRIAGRYTYVHVLGALEIIKTKVLREMHGG</sequence>
<dbReference type="EMBL" id="LAZR01000244">
    <property type="protein sequence ID" value="KKN79598.1"/>
    <property type="molecule type" value="Genomic_DNA"/>
</dbReference>
<name>A0A0F9WLY1_9ZZZZ</name>
<accession>A0A0F9WLY1</accession>
<organism evidence="1">
    <name type="scientific">marine sediment metagenome</name>
    <dbReference type="NCBI Taxonomy" id="412755"/>
    <lineage>
        <taxon>unclassified sequences</taxon>
        <taxon>metagenomes</taxon>
        <taxon>ecological metagenomes</taxon>
    </lineage>
</organism>
<protein>
    <submittedName>
        <fullName evidence="1">Uncharacterized protein</fullName>
    </submittedName>
</protein>